<name>A0A0J8VQJ0_9ENTR</name>
<evidence type="ECO:0000313" key="1">
    <source>
        <dbReference type="EMBL" id="KMV35202.1"/>
    </source>
</evidence>
<reference evidence="1 2" key="1">
    <citation type="submission" date="2015-06" db="EMBL/GenBank/DDBJ databases">
        <title>Genome sequencing of Cronobacter sp. strain DJ34 isolated from petroleum contaminated sludge of Duliajan Oil Fields, Assam, India.</title>
        <authorList>
            <person name="Pal S."/>
            <person name="Banerjee T.D."/>
            <person name="Roy A."/>
            <person name="Sar P."/>
            <person name="Kazy S.K."/>
        </authorList>
    </citation>
    <scope>NUCLEOTIDE SEQUENCE [LARGE SCALE GENOMIC DNA]</scope>
    <source>
        <strain evidence="1 2">DJ34</strain>
    </source>
</reference>
<comment type="caution">
    <text evidence="1">The sequence shown here is derived from an EMBL/GenBank/DDBJ whole genome shotgun (WGS) entry which is preliminary data.</text>
</comment>
<keyword evidence="2" id="KW-1185">Reference proteome</keyword>
<organism evidence="1 2">
    <name type="scientific">Franconibacter pulveris</name>
    <dbReference type="NCBI Taxonomy" id="435910"/>
    <lineage>
        <taxon>Bacteria</taxon>
        <taxon>Pseudomonadati</taxon>
        <taxon>Pseudomonadota</taxon>
        <taxon>Gammaproteobacteria</taxon>
        <taxon>Enterobacterales</taxon>
        <taxon>Enterobacteriaceae</taxon>
        <taxon>Franconibacter</taxon>
    </lineage>
</organism>
<accession>A0A0J8VQJ0</accession>
<protein>
    <submittedName>
        <fullName evidence="1">Uncharacterized protein</fullName>
    </submittedName>
</protein>
<dbReference type="EMBL" id="LFEJ01000012">
    <property type="protein sequence ID" value="KMV35202.1"/>
    <property type="molecule type" value="Genomic_DNA"/>
</dbReference>
<dbReference type="AlphaFoldDB" id="A0A0J8VQJ0"/>
<sequence length="115" mass="13931">MIDNFYLFRNIKRLRNLIIGDDKNSPYPRHKCNDAINGKNYFIIIVIASRVKIILRAISMQMSLIIIELFFPDWIFIIYPREYHIYWQIDLNFTLYIQIVFNKNGFLSNRASYFI</sequence>
<proteinExistence type="predicted"/>
<dbReference type="Proteomes" id="UP000037315">
    <property type="component" value="Unassembled WGS sequence"/>
</dbReference>
<gene>
    <name evidence="1" type="ORF">ACH50_08140</name>
</gene>
<evidence type="ECO:0000313" key="2">
    <source>
        <dbReference type="Proteomes" id="UP000037315"/>
    </source>
</evidence>